<keyword evidence="5" id="KW-0175">Coiled coil</keyword>
<keyword evidence="1" id="KW-1003">Cell membrane</keyword>
<dbReference type="EMBL" id="LOHZ01000028">
    <property type="protein sequence ID" value="KYO66337.1"/>
    <property type="molecule type" value="Genomic_DNA"/>
</dbReference>
<evidence type="ECO:0000256" key="5">
    <source>
        <dbReference type="SAM" id="Coils"/>
    </source>
</evidence>
<dbReference type="AlphaFoldDB" id="A0A162MJ34"/>
<organism evidence="8 9">
    <name type="scientific">Thermovenabulum gondwanense</name>
    <dbReference type="NCBI Taxonomy" id="520767"/>
    <lineage>
        <taxon>Bacteria</taxon>
        <taxon>Bacillati</taxon>
        <taxon>Bacillota</taxon>
        <taxon>Clostridia</taxon>
        <taxon>Thermosediminibacterales</taxon>
        <taxon>Thermosediminibacteraceae</taxon>
        <taxon>Thermovenabulum</taxon>
    </lineage>
</organism>
<protein>
    <recommendedName>
        <fullName evidence="7">Lipopolysaccharide assembly protein A domain-containing protein</fullName>
    </recommendedName>
</protein>
<feature type="coiled-coil region" evidence="5">
    <location>
        <begin position="67"/>
        <end position="108"/>
    </location>
</feature>
<feature type="transmembrane region" description="Helical" evidence="6">
    <location>
        <begin position="44"/>
        <end position="65"/>
    </location>
</feature>
<dbReference type="GO" id="GO:0005886">
    <property type="term" value="C:plasma membrane"/>
    <property type="evidence" value="ECO:0007669"/>
    <property type="project" value="InterPro"/>
</dbReference>
<evidence type="ECO:0000256" key="4">
    <source>
        <dbReference type="ARBA" id="ARBA00023136"/>
    </source>
</evidence>
<evidence type="ECO:0000259" key="7">
    <source>
        <dbReference type="Pfam" id="PF06305"/>
    </source>
</evidence>
<proteinExistence type="predicted"/>
<keyword evidence="3 6" id="KW-1133">Transmembrane helix</keyword>
<gene>
    <name evidence="8" type="ORF">ATZ99_12190</name>
</gene>
<dbReference type="InterPro" id="IPR010445">
    <property type="entry name" value="LapA_dom"/>
</dbReference>
<sequence>MSGERMQIFIVIALLFALFVAIFALSNSEIVNIRFFGNIYSMSQALIIIGCTVFGAVAVMVLGLFSRIRTAFKMREYKNKIKNLENELEEARREIEKLKENINMLSNNKIENN</sequence>
<evidence type="ECO:0000313" key="8">
    <source>
        <dbReference type="EMBL" id="KYO66337.1"/>
    </source>
</evidence>
<keyword evidence="2 6" id="KW-0812">Transmembrane</keyword>
<dbReference type="PANTHER" id="PTHR41335">
    <property type="entry name" value="MEMBRANE PROTEIN-RELATED"/>
    <property type="match status" value="1"/>
</dbReference>
<keyword evidence="4 6" id="KW-0472">Membrane</keyword>
<dbReference type="RefSeq" id="WP_068748354.1">
    <property type="nucleotide sequence ID" value="NZ_LOHZ01000028.1"/>
</dbReference>
<keyword evidence="9" id="KW-1185">Reference proteome</keyword>
<name>A0A162MJ34_9FIRM</name>
<feature type="domain" description="Lipopolysaccharide assembly protein A" evidence="7">
    <location>
        <begin position="27"/>
        <end position="89"/>
    </location>
</feature>
<accession>A0A162MJ34</accession>
<dbReference type="STRING" id="520767.ATZ99_12190"/>
<evidence type="ECO:0000313" key="9">
    <source>
        <dbReference type="Proteomes" id="UP000075737"/>
    </source>
</evidence>
<evidence type="ECO:0000256" key="6">
    <source>
        <dbReference type="SAM" id="Phobius"/>
    </source>
</evidence>
<evidence type="ECO:0000256" key="1">
    <source>
        <dbReference type="ARBA" id="ARBA00022475"/>
    </source>
</evidence>
<dbReference type="Pfam" id="PF06305">
    <property type="entry name" value="LapA_dom"/>
    <property type="match status" value="1"/>
</dbReference>
<dbReference type="Proteomes" id="UP000075737">
    <property type="component" value="Unassembled WGS sequence"/>
</dbReference>
<comment type="caution">
    <text evidence="8">The sequence shown here is derived from an EMBL/GenBank/DDBJ whole genome shotgun (WGS) entry which is preliminary data.</text>
</comment>
<dbReference type="PANTHER" id="PTHR41335:SF1">
    <property type="entry name" value="MEMBRANE PROTEIN"/>
    <property type="match status" value="1"/>
</dbReference>
<evidence type="ECO:0000256" key="3">
    <source>
        <dbReference type="ARBA" id="ARBA00022989"/>
    </source>
</evidence>
<reference evidence="8 9" key="1">
    <citation type="submission" date="2015-12" db="EMBL/GenBank/DDBJ databases">
        <title>Draft genome of Thermovenabulum gondwanense isolated from a red thermophilic microbial mat colonisisng an outflow channel of a bore well.</title>
        <authorList>
            <person name="Patel B.K."/>
        </authorList>
    </citation>
    <scope>NUCLEOTIDE SEQUENCE [LARGE SCALE GENOMIC DNA]</scope>
    <source>
        <strain evidence="8 9">R270</strain>
    </source>
</reference>
<evidence type="ECO:0000256" key="2">
    <source>
        <dbReference type="ARBA" id="ARBA00022692"/>
    </source>
</evidence>